<name>A0AA89BVB0_PINIB</name>
<evidence type="ECO:0000259" key="3">
    <source>
        <dbReference type="Pfam" id="PF00685"/>
    </source>
</evidence>
<dbReference type="EMBL" id="VSWD01000013">
    <property type="protein sequence ID" value="KAK3083753.1"/>
    <property type="molecule type" value="Genomic_DNA"/>
</dbReference>
<comment type="similarity">
    <text evidence="1">Belongs to the sulfotransferase 1 family.</text>
</comment>
<keyword evidence="2" id="KW-0808">Transferase</keyword>
<dbReference type="Proteomes" id="UP001186944">
    <property type="component" value="Unassembled WGS sequence"/>
</dbReference>
<evidence type="ECO:0000313" key="5">
    <source>
        <dbReference type="Proteomes" id="UP001186944"/>
    </source>
</evidence>
<dbReference type="InterPro" id="IPR000863">
    <property type="entry name" value="Sulfotransferase_dom"/>
</dbReference>
<evidence type="ECO:0000313" key="4">
    <source>
        <dbReference type="EMBL" id="KAK3083753.1"/>
    </source>
</evidence>
<dbReference type="Gene3D" id="3.40.50.300">
    <property type="entry name" value="P-loop containing nucleotide triphosphate hydrolases"/>
    <property type="match status" value="1"/>
</dbReference>
<proteinExistence type="inferred from homology"/>
<evidence type="ECO:0000256" key="1">
    <source>
        <dbReference type="ARBA" id="ARBA00005771"/>
    </source>
</evidence>
<dbReference type="InterPro" id="IPR027417">
    <property type="entry name" value="P-loop_NTPase"/>
</dbReference>
<feature type="domain" description="Sulfotransferase" evidence="3">
    <location>
        <begin position="31"/>
        <end position="239"/>
    </location>
</feature>
<dbReference type="AlphaFoldDB" id="A0AA89BVB0"/>
<evidence type="ECO:0000256" key="2">
    <source>
        <dbReference type="ARBA" id="ARBA00022679"/>
    </source>
</evidence>
<comment type="caution">
    <text evidence="4">The sequence shown here is derived from an EMBL/GenBank/DDBJ whole genome shotgun (WGS) entry which is preliminary data.</text>
</comment>
<organism evidence="4 5">
    <name type="scientific">Pinctada imbricata</name>
    <name type="common">Atlantic pearl-oyster</name>
    <name type="synonym">Pinctada martensii</name>
    <dbReference type="NCBI Taxonomy" id="66713"/>
    <lineage>
        <taxon>Eukaryota</taxon>
        <taxon>Metazoa</taxon>
        <taxon>Spiralia</taxon>
        <taxon>Lophotrochozoa</taxon>
        <taxon>Mollusca</taxon>
        <taxon>Bivalvia</taxon>
        <taxon>Autobranchia</taxon>
        <taxon>Pteriomorphia</taxon>
        <taxon>Pterioida</taxon>
        <taxon>Pterioidea</taxon>
        <taxon>Pteriidae</taxon>
        <taxon>Pinctada</taxon>
    </lineage>
</organism>
<dbReference type="PANTHER" id="PTHR11783">
    <property type="entry name" value="SULFOTRANSFERASE SULT"/>
    <property type="match status" value="1"/>
</dbReference>
<keyword evidence="5" id="KW-1185">Reference proteome</keyword>
<protein>
    <recommendedName>
        <fullName evidence="3">Sulfotransferase domain-containing protein</fullName>
    </recommendedName>
</protein>
<gene>
    <name evidence="4" type="ORF">FSP39_002622</name>
</gene>
<dbReference type="SUPFAM" id="SSF52540">
    <property type="entry name" value="P-loop containing nucleoside triphosphate hydrolases"/>
    <property type="match status" value="1"/>
</dbReference>
<dbReference type="Pfam" id="PF00685">
    <property type="entry name" value="Sulfotransfer_1"/>
    <property type="match status" value="1"/>
</dbReference>
<sequence>MAEILDMLARGNAEYSMERKVLPLELIADLTSFNSLPSPRVLQTHLPYKWFPRIHVENKGKIIHCIRNPKDMYVSMFHHCSTGLELGRKTEGMTWTQFFDNCIMEKVCLHGTWFDYVKQMDQAKKDGQNIYTVHYEKMRENLYQGIKAIARFLELHYSDDLLKDIIQKCSFSNLKRAYDDIKELSSEVQTSNKHYVEMFPDYQLPNIFRKGIVGDWKNHFTVAQNEQFDALYEKGMKDCDIEVL</sequence>
<accession>A0AA89BVB0</accession>
<dbReference type="GO" id="GO:0008146">
    <property type="term" value="F:sulfotransferase activity"/>
    <property type="evidence" value="ECO:0007669"/>
    <property type="project" value="InterPro"/>
</dbReference>
<reference evidence="4" key="1">
    <citation type="submission" date="2019-08" db="EMBL/GenBank/DDBJ databases">
        <title>The improved chromosome-level genome for the pearl oyster Pinctada fucata martensii using PacBio sequencing and Hi-C.</title>
        <authorList>
            <person name="Zheng Z."/>
        </authorList>
    </citation>
    <scope>NUCLEOTIDE SEQUENCE</scope>
    <source>
        <strain evidence="4">ZZ-2019</strain>
        <tissue evidence="4">Adductor muscle</tissue>
    </source>
</reference>